<dbReference type="Pfam" id="PF00005">
    <property type="entry name" value="ABC_tran"/>
    <property type="match status" value="2"/>
</dbReference>
<dbReference type="Proteomes" id="UP000054937">
    <property type="component" value="Unassembled WGS sequence"/>
</dbReference>
<sequence>MDKKDKNHQFNILIQKNLKLYISNREFLKEAGFSLIIVLLNVLSVELRDENLRWMFKMWSILGASLGVLIVSRNVLQEIVYEKENRIMDTLKIMGMNSKQYYKSWFISGYLRGFYVTLLVLVISILFHSYQDVQGSTQNAVILNMLYIIASINQALAFSTVFSQSQSAMEIFVLAGVFGNFVFFFGQWKLINSTHWYYCVFCVLFPQAGLNLGLQAHNLYDTFFTVNGMFTIYRAMLMLFLGSLFYYIMFKYLIKVAPNELGTHLPWNYFIKDFIGKFNGNQKKQSEFIPFESDQNKYENQEEAYSYNKTLKEGKNKDFENDFSSAKFHQYAMDENNQLKQNLTKQFDKSRKAVDNLSLCMYSPEIFCLLGHNGSGKSTTINMITGMIEKTKGSIIINGKDLDFQMEEIRQDLGLCGQKDIYFNGLTDQQVVNYIDQLIEDCDLSKEKHKLAGNLSGGNLRKLNLALALVGNPSILFLDEPTSGMDTHSRRKIWDLLKKIRVEKKTTIVLTTHYLDEAEFLADRIGILLEYNSLEDVFINLENMEIQQNQNFLQKQQQQSLLSSNQLQNSNDSQVFSVQKNCKEEEKMEKLKKEENKDDNRFTFMQTAFMSAFSLFGYCIGTVNYAESLVFEKEKKIKYVLNVQGQKYETDMIIALEGTPFENTYYYGIVFILQSIVCLIICIVWDKIMYSLSTQQKQSQQQQSQEYDQQNNHQVQVVENLNKEDVLIEGKNIEKVYPNGFRALKNLNFQVKQGEILGLLGPNGAGKSTTFGIMTAFLSKNQGEIKIKNQEIKDGMMDIFENIGICPQFDPLWPNLTVNDHLCIFGRIKGLFGKLLENQIEYLLKMIELKQYQHCKSYTLSGGNKRKLSVLIALIGGGDITFFDEPSCGVDPISQRSLWTTLEQNMANRKGGMILTTHSMKEAEFLCSKIGILVNGKFHCIGSKQELQKQFGQGFIVKVKFWEQNLEEIQEVLEQNFDEKQVQEKFHIVDKNIQFQHSENGSFTEQVKNQKQEINLDNQQNLQENQIDVKNSQFCQGQIILKDELFSLAQTFKIFYEDLQKNKLIQEFNIKQNSLEEIFIEVSKLQNPEQIQDK</sequence>
<keyword evidence="8 10" id="KW-1133">Transmembrane helix</keyword>
<name>A0A0V0QWN2_PSEPJ</name>
<evidence type="ECO:0000256" key="9">
    <source>
        <dbReference type="ARBA" id="ARBA00023136"/>
    </source>
</evidence>
<evidence type="ECO:0000259" key="11">
    <source>
        <dbReference type="PROSITE" id="PS50893"/>
    </source>
</evidence>
<protein>
    <submittedName>
        <fullName evidence="12">p-loop containing nucleoside triphosphate hydrolase</fullName>
    </submittedName>
</protein>
<evidence type="ECO:0000256" key="8">
    <source>
        <dbReference type="ARBA" id="ARBA00022989"/>
    </source>
</evidence>
<dbReference type="SUPFAM" id="SSF52540">
    <property type="entry name" value="P-loop containing nucleoside triphosphate hydrolases"/>
    <property type="match status" value="2"/>
</dbReference>
<keyword evidence="7" id="KW-0067">ATP-binding</keyword>
<feature type="domain" description="ABC transporter" evidence="11">
    <location>
        <begin position="338"/>
        <end position="555"/>
    </location>
</feature>
<dbReference type="SMART" id="SM00382">
    <property type="entry name" value="AAA"/>
    <property type="match status" value="2"/>
</dbReference>
<keyword evidence="12" id="KW-0378">Hydrolase</keyword>
<reference evidence="12 13" key="1">
    <citation type="journal article" date="2015" name="Sci. Rep.">
        <title>Genome of the facultative scuticociliatosis pathogen Pseudocohnilembus persalinus provides insight into its virulence through horizontal gene transfer.</title>
        <authorList>
            <person name="Xiong J."/>
            <person name="Wang G."/>
            <person name="Cheng J."/>
            <person name="Tian M."/>
            <person name="Pan X."/>
            <person name="Warren A."/>
            <person name="Jiang C."/>
            <person name="Yuan D."/>
            <person name="Miao W."/>
        </authorList>
    </citation>
    <scope>NUCLEOTIDE SEQUENCE [LARGE SCALE GENOMIC DNA]</scope>
    <source>
        <strain evidence="12">36N120E</strain>
    </source>
</reference>
<organism evidence="12 13">
    <name type="scientific">Pseudocohnilembus persalinus</name>
    <name type="common">Ciliate</name>
    <dbReference type="NCBI Taxonomy" id="266149"/>
    <lineage>
        <taxon>Eukaryota</taxon>
        <taxon>Sar</taxon>
        <taxon>Alveolata</taxon>
        <taxon>Ciliophora</taxon>
        <taxon>Intramacronucleata</taxon>
        <taxon>Oligohymenophorea</taxon>
        <taxon>Scuticociliatia</taxon>
        <taxon>Philasterida</taxon>
        <taxon>Pseudocohnilembidae</taxon>
        <taxon>Pseudocohnilembus</taxon>
    </lineage>
</organism>
<feature type="transmembrane region" description="Helical" evidence="10">
    <location>
        <begin position="140"/>
        <end position="159"/>
    </location>
</feature>
<dbReference type="EMBL" id="LDAU01000097">
    <property type="protein sequence ID" value="KRX06293.1"/>
    <property type="molecule type" value="Genomic_DNA"/>
</dbReference>
<dbReference type="PROSITE" id="PS00211">
    <property type="entry name" value="ABC_TRANSPORTER_1"/>
    <property type="match status" value="2"/>
</dbReference>
<evidence type="ECO:0000256" key="4">
    <source>
        <dbReference type="ARBA" id="ARBA00022692"/>
    </source>
</evidence>
<feature type="transmembrane region" description="Helical" evidence="10">
    <location>
        <begin position="56"/>
        <end position="76"/>
    </location>
</feature>
<evidence type="ECO:0000256" key="1">
    <source>
        <dbReference type="ARBA" id="ARBA00004141"/>
    </source>
</evidence>
<dbReference type="GO" id="GO:0140359">
    <property type="term" value="F:ABC-type transporter activity"/>
    <property type="evidence" value="ECO:0007669"/>
    <property type="project" value="InterPro"/>
</dbReference>
<dbReference type="FunFam" id="3.40.50.300:FF:000335">
    <property type="entry name" value="ATP binding cassette subfamily A member 5"/>
    <property type="match status" value="1"/>
</dbReference>
<keyword evidence="13" id="KW-1185">Reference proteome</keyword>
<keyword evidence="4 10" id="KW-0812">Transmembrane</keyword>
<dbReference type="PROSITE" id="PS50893">
    <property type="entry name" value="ABC_TRANSPORTER_2"/>
    <property type="match status" value="2"/>
</dbReference>
<accession>A0A0V0QWN2</accession>
<evidence type="ECO:0000256" key="5">
    <source>
        <dbReference type="ARBA" id="ARBA00022737"/>
    </source>
</evidence>
<dbReference type="InterPro" id="IPR027417">
    <property type="entry name" value="P-loop_NTPase"/>
</dbReference>
<dbReference type="PANTHER" id="PTHR19229">
    <property type="entry name" value="ATP-BINDING CASSETTE TRANSPORTER SUBFAMILY A ABCA"/>
    <property type="match status" value="1"/>
</dbReference>
<evidence type="ECO:0000256" key="2">
    <source>
        <dbReference type="ARBA" id="ARBA00008869"/>
    </source>
</evidence>
<dbReference type="InterPro" id="IPR026082">
    <property type="entry name" value="ABCA"/>
</dbReference>
<comment type="subcellular location">
    <subcellularLocation>
        <location evidence="1">Membrane</location>
        <topology evidence="1">Multi-pass membrane protein</topology>
    </subcellularLocation>
</comment>
<feature type="transmembrane region" description="Helical" evidence="10">
    <location>
        <begin position="235"/>
        <end position="254"/>
    </location>
</feature>
<dbReference type="GO" id="GO:0016887">
    <property type="term" value="F:ATP hydrolysis activity"/>
    <property type="evidence" value="ECO:0007669"/>
    <property type="project" value="InterPro"/>
</dbReference>
<dbReference type="GO" id="GO:0005524">
    <property type="term" value="F:ATP binding"/>
    <property type="evidence" value="ECO:0007669"/>
    <property type="project" value="UniProtKB-KW"/>
</dbReference>
<keyword evidence="5" id="KW-0677">Repeat</keyword>
<feature type="transmembrane region" description="Helical" evidence="10">
    <location>
        <begin position="171"/>
        <end position="189"/>
    </location>
</feature>
<keyword evidence="6" id="KW-0547">Nucleotide-binding</keyword>
<dbReference type="OrthoDB" id="10255969at2759"/>
<feature type="transmembrane region" description="Helical" evidence="10">
    <location>
        <begin position="195"/>
        <end position="214"/>
    </location>
</feature>
<evidence type="ECO:0000313" key="12">
    <source>
        <dbReference type="EMBL" id="KRX06293.1"/>
    </source>
</evidence>
<keyword evidence="9 10" id="KW-0472">Membrane</keyword>
<dbReference type="InterPro" id="IPR013525">
    <property type="entry name" value="ABC2_TM"/>
</dbReference>
<dbReference type="InterPro" id="IPR003593">
    <property type="entry name" value="AAA+_ATPase"/>
</dbReference>
<dbReference type="InterPro" id="IPR003439">
    <property type="entry name" value="ABC_transporter-like_ATP-bd"/>
</dbReference>
<dbReference type="CDD" id="cd03263">
    <property type="entry name" value="ABC_subfamily_A"/>
    <property type="match status" value="2"/>
</dbReference>
<comment type="caution">
    <text evidence="12">The sequence shown here is derived from an EMBL/GenBank/DDBJ whole genome shotgun (WGS) entry which is preliminary data.</text>
</comment>
<proteinExistence type="inferred from homology"/>
<dbReference type="Gene3D" id="3.40.50.300">
    <property type="entry name" value="P-loop containing nucleotide triphosphate hydrolases"/>
    <property type="match status" value="2"/>
</dbReference>
<evidence type="ECO:0000256" key="10">
    <source>
        <dbReference type="SAM" id="Phobius"/>
    </source>
</evidence>
<evidence type="ECO:0000256" key="7">
    <source>
        <dbReference type="ARBA" id="ARBA00022840"/>
    </source>
</evidence>
<feature type="domain" description="ABC transporter" evidence="11">
    <location>
        <begin position="728"/>
        <end position="960"/>
    </location>
</feature>
<dbReference type="GO" id="GO:0016020">
    <property type="term" value="C:membrane"/>
    <property type="evidence" value="ECO:0007669"/>
    <property type="project" value="UniProtKB-SubCell"/>
</dbReference>
<dbReference type="InterPro" id="IPR017871">
    <property type="entry name" value="ABC_transporter-like_CS"/>
</dbReference>
<dbReference type="PANTHER" id="PTHR19229:SF36">
    <property type="entry name" value="ATP-BINDING CASSETTE SUB-FAMILY A MEMBER 2"/>
    <property type="match status" value="1"/>
</dbReference>
<feature type="transmembrane region" description="Helical" evidence="10">
    <location>
        <begin position="109"/>
        <end position="128"/>
    </location>
</feature>
<comment type="similarity">
    <text evidence="2">Belongs to the ABC transporter superfamily. ABCA family.</text>
</comment>
<gene>
    <name evidence="12" type="ORF">PPERSA_06264</name>
</gene>
<dbReference type="InParanoid" id="A0A0V0QWN2"/>
<dbReference type="GO" id="GO:0005319">
    <property type="term" value="F:lipid transporter activity"/>
    <property type="evidence" value="ECO:0007669"/>
    <property type="project" value="TreeGrafter"/>
</dbReference>
<feature type="transmembrane region" description="Helical" evidence="10">
    <location>
        <begin position="665"/>
        <end position="685"/>
    </location>
</feature>
<dbReference type="AlphaFoldDB" id="A0A0V0QWN2"/>
<keyword evidence="3" id="KW-0813">Transport</keyword>
<evidence type="ECO:0000313" key="13">
    <source>
        <dbReference type="Proteomes" id="UP000054937"/>
    </source>
</evidence>
<evidence type="ECO:0000256" key="6">
    <source>
        <dbReference type="ARBA" id="ARBA00022741"/>
    </source>
</evidence>
<evidence type="ECO:0000256" key="3">
    <source>
        <dbReference type="ARBA" id="ARBA00022448"/>
    </source>
</evidence>
<dbReference type="Pfam" id="PF12698">
    <property type="entry name" value="ABC2_membrane_3"/>
    <property type="match status" value="1"/>
</dbReference>